<evidence type="ECO:0000259" key="8">
    <source>
        <dbReference type="PROSITE" id="PS50112"/>
    </source>
</evidence>
<evidence type="ECO:0000256" key="6">
    <source>
        <dbReference type="SAM" id="MobiDB-lite"/>
    </source>
</evidence>
<name>A0ABX6C091_9CHLR</name>
<proteinExistence type="predicted"/>
<comment type="catalytic activity">
    <reaction evidence="1">
        <text>ATP + protein L-histidine = ADP + protein N-phospho-L-histidine.</text>
        <dbReference type="EC" id="2.7.13.3"/>
    </reaction>
</comment>
<dbReference type="SMART" id="SM00091">
    <property type="entry name" value="PAS"/>
    <property type="match status" value="3"/>
</dbReference>
<feature type="compositionally biased region" description="Basic and acidic residues" evidence="6">
    <location>
        <begin position="16"/>
        <end position="25"/>
    </location>
</feature>
<evidence type="ECO:0000256" key="3">
    <source>
        <dbReference type="ARBA" id="ARBA00022553"/>
    </source>
</evidence>
<dbReference type="Proteomes" id="UP000326331">
    <property type="component" value="Chromosome"/>
</dbReference>
<dbReference type="InterPro" id="IPR003661">
    <property type="entry name" value="HisK_dim/P_dom"/>
</dbReference>
<dbReference type="NCBIfam" id="TIGR00229">
    <property type="entry name" value="sensory_box"/>
    <property type="match status" value="3"/>
</dbReference>
<dbReference type="PROSITE" id="PS50109">
    <property type="entry name" value="HIS_KIN"/>
    <property type="match status" value="1"/>
</dbReference>
<feature type="domain" description="PAS" evidence="8">
    <location>
        <begin position="31"/>
        <end position="68"/>
    </location>
</feature>
<dbReference type="Pfam" id="PF13188">
    <property type="entry name" value="PAS_8"/>
    <property type="match status" value="2"/>
</dbReference>
<dbReference type="CDD" id="cd00130">
    <property type="entry name" value="PAS"/>
    <property type="match status" value="3"/>
</dbReference>
<dbReference type="InterPro" id="IPR000014">
    <property type="entry name" value="PAS"/>
</dbReference>
<dbReference type="InterPro" id="IPR035965">
    <property type="entry name" value="PAS-like_dom_sf"/>
</dbReference>
<evidence type="ECO:0000313" key="9">
    <source>
        <dbReference type="EMBL" id="QFG02690.1"/>
    </source>
</evidence>
<dbReference type="PANTHER" id="PTHR43065:SF42">
    <property type="entry name" value="TWO-COMPONENT SENSOR PPRA"/>
    <property type="match status" value="1"/>
</dbReference>
<dbReference type="CDD" id="cd00075">
    <property type="entry name" value="HATPase"/>
    <property type="match status" value="1"/>
</dbReference>
<reference evidence="9 10" key="1">
    <citation type="submission" date="2019-08" db="EMBL/GenBank/DDBJ databases">
        <authorList>
            <person name="Toschakov S.V."/>
        </authorList>
    </citation>
    <scope>NUCLEOTIDE SEQUENCE [LARGE SCALE GENOMIC DNA]</scope>
    <source>
        <strain evidence="9 10">3753O</strain>
    </source>
</reference>
<dbReference type="Gene3D" id="3.30.450.20">
    <property type="entry name" value="PAS domain"/>
    <property type="match status" value="3"/>
</dbReference>
<dbReference type="InterPro" id="IPR036890">
    <property type="entry name" value="HATPase_C_sf"/>
</dbReference>
<reference evidence="9 10" key="2">
    <citation type="submission" date="2019-10" db="EMBL/GenBank/DDBJ databases">
        <title>Thermopilla bonchosmolovskayae gen. nov., sp. nov., a moderately thermophilic Chloroflexi bacterium from a Chukotka hot spring (Arctic, Russia), representing a novel classis Thermopillaia, which include previously uncultivated lineage OLB14.</title>
        <authorList>
            <person name="Kochetkova T.V."/>
            <person name="Zayulina K.S."/>
            <person name="Zhigarkov V.S."/>
            <person name="Minaev N.V."/>
            <person name="Novikov A."/>
            <person name="Toshchakov S.V."/>
            <person name="Elcheninov A.G."/>
            <person name="Kublanov I.V."/>
        </authorList>
    </citation>
    <scope>NUCLEOTIDE SEQUENCE [LARGE SCALE GENOMIC DNA]</scope>
    <source>
        <strain evidence="9 10">3753O</strain>
    </source>
</reference>
<evidence type="ECO:0000256" key="5">
    <source>
        <dbReference type="ARBA" id="ARBA00023012"/>
    </source>
</evidence>
<dbReference type="SMART" id="SM00387">
    <property type="entry name" value="HATPase_c"/>
    <property type="match status" value="1"/>
</dbReference>
<dbReference type="InterPro" id="IPR013656">
    <property type="entry name" value="PAS_4"/>
</dbReference>
<dbReference type="PRINTS" id="PR00344">
    <property type="entry name" value="BCTRLSENSOR"/>
</dbReference>
<keyword evidence="5" id="KW-0902">Two-component regulatory system</keyword>
<dbReference type="EMBL" id="CP042829">
    <property type="protein sequence ID" value="QFG02690.1"/>
    <property type="molecule type" value="Genomic_DNA"/>
</dbReference>
<accession>A0ABX6C091</accession>
<dbReference type="InterPro" id="IPR005467">
    <property type="entry name" value="His_kinase_dom"/>
</dbReference>
<gene>
    <name evidence="9" type="ORF">Tbon_05075</name>
</gene>
<protein>
    <recommendedName>
        <fullName evidence="2">histidine kinase</fullName>
        <ecNumber evidence="2">2.7.13.3</ecNumber>
    </recommendedName>
</protein>
<dbReference type="EC" id="2.7.13.3" evidence="2"/>
<dbReference type="PANTHER" id="PTHR43065">
    <property type="entry name" value="SENSOR HISTIDINE KINASE"/>
    <property type="match status" value="1"/>
</dbReference>
<keyword evidence="3" id="KW-0597">Phosphoprotein</keyword>
<organism evidence="9 10">
    <name type="scientific">Tepidiforma bonchosmolovskayae</name>
    <dbReference type="NCBI Taxonomy" id="2601677"/>
    <lineage>
        <taxon>Bacteria</taxon>
        <taxon>Bacillati</taxon>
        <taxon>Chloroflexota</taxon>
        <taxon>Tepidiformia</taxon>
        <taxon>Tepidiformales</taxon>
        <taxon>Tepidiformaceae</taxon>
        <taxon>Tepidiforma</taxon>
    </lineage>
</organism>
<evidence type="ECO:0000256" key="2">
    <source>
        <dbReference type="ARBA" id="ARBA00012438"/>
    </source>
</evidence>
<sequence length="659" mass="71347">MTGAWPEPDNPGAMRGRGDGRRRDVPAAAGGDSLLRAALEAAPDGIIVVAADGRVVLYNAAFLRLWGLDAAVMELERPALRRAAAARLVRDPEAFLAEAEEVQANPYAVMHRLVELVDGRVLEMHSRPLELSEREAGRIWHYRDVTELVRTRQKLEAATRLAEAQFEGAPYGIIVIALDGRFLRANRRFFAMTGLDATWAELPPPERAACLEALAKEPERARAFNARWREQPGTSFSELFERCDGAWFKVSTQPLRAGGGEVLGQVFFYEDVTAQVVAEQALAESEARLRTMINEMETGITVVNRQGVITHANPAAARLLGLPADQVVGRAVDWSWGAVREDGSPFPPSEMPVNFAMTTGAAVRGVVMGLPLGGGQLRWLLVSAAVLRRGPAGEPQEVVATFTDYTDQKEREGLLAKARFLESFAALSAGVAHRLNNDLTAMLGNAWLMRQEGPLTPGQEEAVAAIEAVARDAAYLVADLRAAATGSDEAKGPVELDVCLGRALIQFPEAERQRAAVVLSAGVPRVLGRPRALETAFQHVLANAFEATRGPVEVRVTRLRVRDEFRLSTPGRWEPARIPPGEYAAVFVEDAGEGIAEEHLGRIFEPFYSTRFAGRGLGLPATAGIVREHGGYIGVHSAPGRGTTVVLAFPVPAERPEGT</sequence>
<feature type="region of interest" description="Disordered" evidence="6">
    <location>
        <begin position="1"/>
        <end position="26"/>
    </location>
</feature>
<feature type="domain" description="Histidine kinase" evidence="7">
    <location>
        <begin position="430"/>
        <end position="653"/>
    </location>
</feature>
<dbReference type="PROSITE" id="PS50112">
    <property type="entry name" value="PAS"/>
    <property type="match status" value="2"/>
</dbReference>
<dbReference type="SUPFAM" id="SSF55874">
    <property type="entry name" value="ATPase domain of HSP90 chaperone/DNA topoisomerase II/histidine kinase"/>
    <property type="match status" value="1"/>
</dbReference>
<dbReference type="SMART" id="SM00388">
    <property type="entry name" value="HisKA"/>
    <property type="match status" value="1"/>
</dbReference>
<dbReference type="InterPro" id="IPR003594">
    <property type="entry name" value="HATPase_dom"/>
</dbReference>
<keyword evidence="4" id="KW-0808">Transferase</keyword>
<evidence type="ECO:0000259" key="7">
    <source>
        <dbReference type="PROSITE" id="PS50109"/>
    </source>
</evidence>
<dbReference type="InterPro" id="IPR004358">
    <property type="entry name" value="Sig_transdc_His_kin-like_C"/>
</dbReference>
<keyword evidence="4" id="KW-0418">Kinase</keyword>
<dbReference type="SUPFAM" id="SSF55785">
    <property type="entry name" value="PYP-like sensor domain (PAS domain)"/>
    <property type="match status" value="3"/>
</dbReference>
<feature type="domain" description="PAS" evidence="8">
    <location>
        <begin position="285"/>
        <end position="330"/>
    </location>
</feature>
<evidence type="ECO:0000313" key="10">
    <source>
        <dbReference type="Proteomes" id="UP000326331"/>
    </source>
</evidence>
<dbReference type="Pfam" id="PF08448">
    <property type="entry name" value="PAS_4"/>
    <property type="match status" value="1"/>
</dbReference>
<dbReference type="Gene3D" id="3.30.565.10">
    <property type="entry name" value="Histidine kinase-like ATPase, C-terminal domain"/>
    <property type="match status" value="1"/>
</dbReference>
<keyword evidence="10" id="KW-1185">Reference proteome</keyword>
<evidence type="ECO:0000256" key="4">
    <source>
        <dbReference type="ARBA" id="ARBA00022777"/>
    </source>
</evidence>
<evidence type="ECO:0000256" key="1">
    <source>
        <dbReference type="ARBA" id="ARBA00000085"/>
    </source>
</evidence>
<dbReference type="Gene3D" id="1.10.287.130">
    <property type="match status" value="1"/>
</dbReference>
<dbReference type="Pfam" id="PF02518">
    <property type="entry name" value="HATPase_c"/>
    <property type="match status" value="1"/>
</dbReference>